<evidence type="ECO:0000256" key="12">
    <source>
        <dbReference type="RuleBase" id="RU363101"/>
    </source>
</evidence>
<evidence type="ECO:0000256" key="3">
    <source>
        <dbReference type="ARBA" id="ARBA00008741"/>
    </source>
</evidence>
<dbReference type="EMBL" id="CP157484">
    <property type="protein sequence ID" value="XBO38585.1"/>
    <property type="molecule type" value="Genomic_DNA"/>
</dbReference>
<comment type="function">
    <text evidence="1 12">Required for the export of heme to the periplasm for the biogenesis of c-type cytochromes.</text>
</comment>
<evidence type="ECO:0000256" key="7">
    <source>
        <dbReference type="ARBA" id="ARBA00022519"/>
    </source>
</evidence>
<keyword evidence="7 12" id="KW-0997">Cell inner membrane</keyword>
<dbReference type="GO" id="GO:0005886">
    <property type="term" value="C:plasma membrane"/>
    <property type="evidence" value="ECO:0007669"/>
    <property type="project" value="UniProtKB-SubCell"/>
</dbReference>
<evidence type="ECO:0000256" key="4">
    <source>
        <dbReference type="ARBA" id="ARBA00016461"/>
    </source>
</evidence>
<evidence type="ECO:0000256" key="8">
    <source>
        <dbReference type="ARBA" id="ARBA00022692"/>
    </source>
</evidence>
<evidence type="ECO:0000313" key="13">
    <source>
        <dbReference type="EMBL" id="XBO38585.1"/>
    </source>
</evidence>
<keyword evidence="8 12" id="KW-0812">Transmembrane</keyword>
<comment type="similarity">
    <text evidence="3 12">Belongs to the CcmD/CycX/HelD family.</text>
</comment>
<protein>
    <recommendedName>
        <fullName evidence="4 12">Heme exporter protein D</fullName>
    </recommendedName>
</protein>
<dbReference type="InterPro" id="IPR007078">
    <property type="entry name" value="Haem_export_protD_CcmD"/>
</dbReference>
<evidence type="ECO:0000256" key="1">
    <source>
        <dbReference type="ARBA" id="ARBA00002442"/>
    </source>
</evidence>
<evidence type="ECO:0000256" key="9">
    <source>
        <dbReference type="ARBA" id="ARBA00022748"/>
    </source>
</evidence>
<evidence type="ECO:0000256" key="5">
    <source>
        <dbReference type="ARBA" id="ARBA00022448"/>
    </source>
</evidence>
<keyword evidence="10 12" id="KW-1133">Transmembrane helix</keyword>
<sequence length="56" mass="5936">MAAPHTGFIVVSYAAAAAVFLVLGLRAYLQHRALRAELARLEERGARRRSAAASGA</sequence>
<name>A0AAU7JEK9_9HYPH</name>
<keyword evidence="6 12" id="KW-1003">Cell membrane</keyword>
<keyword evidence="5 12" id="KW-0813">Transport</keyword>
<keyword evidence="9 12" id="KW-0201">Cytochrome c-type biogenesis</keyword>
<evidence type="ECO:0000256" key="2">
    <source>
        <dbReference type="ARBA" id="ARBA00004377"/>
    </source>
</evidence>
<dbReference type="AlphaFoldDB" id="A0AAU7JEK9"/>
<feature type="transmembrane region" description="Helical" evidence="12">
    <location>
        <begin position="6"/>
        <end position="29"/>
    </location>
</feature>
<evidence type="ECO:0000256" key="11">
    <source>
        <dbReference type="ARBA" id="ARBA00023136"/>
    </source>
</evidence>
<organism evidence="13">
    <name type="scientific">Alsobacter sp. KACC 23698</name>
    <dbReference type="NCBI Taxonomy" id="3149229"/>
    <lineage>
        <taxon>Bacteria</taxon>
        <taxon>Pseudomonadati</taxon>
        <taxon>Pseudomonadota</taxon>
        <taxon>Alphaproteobacteria</taxon>
        <taxon>Hyphomicrobiales</taxon>
        <taxon>Alsobacteraceae</taxon>
        <taxon>Alsobacter</taxon>
    </lineage>
</organism>
<proteinExistence type="inferred from homology"/>
<gene>
    <name evidence="13" type="primary">ccmD</name>
    <name evidence="13" type="ORF">ABEG18_23280</name>
</gene>
<dbReference type="GO" id="GO:0017004">
    <property type="term" value="P:cytochrome complex assembly"/>
    <property type="evidence" value="ECO:0007669"/>
    <property type="project" value="UniProtKB-KW"/>
</dbReference>
<dbReference type="RefSeq" id="WP_406855424.1">
    <property type="nucleotide sequence ID" value="NZ_CP157484.1"/>
</dbReference>
<comment type="subcellular location">
    <subcellularLocation>
        <location evidence="2 12">Cell inner membrane</location>
        <topology evidence="2 12">Single-pass membrane protein</topology>
    </subcellularLocation>
</comment>
<dbReference type="GO" id="GO:0015886">
    <property type="term" value="P:heme transport"/>
    <property type="evidence" value="ECO:0007669"/>
    <property type="project" value="InterPro"/>
</dbReference>
<dbReference type="NCBIfam" id="TIGR03141">
    <property type="entry name" value="cytochro_ccmD"/>
    <property type="match status" value="1"/>
</dbReference>
<evidence type="ECO:0000256" key="10">
    <source>
        <dbReference type="ARBA" id="ARBA00022989"/>
    </source>
</evidence>
<evidence type="ECO:0000256" key="6">
    <source>
        <dbReference type="ARBA" id="ARBA00022475"/>
    </source>
</evidence>
<reference evidence="13" key="1">
    <citation type="submission" date="2024-05" db="EMBL/GenBank/DDBJ databases">
        <authorList>
            <person name="Kim S."/>
            <person name="Heo J."/>
            <person name="Choi H."/>
            <person name="Choi Y."/>
            <person name="Kwon S.-W."/>
            <person name="Kim Y."/>
        </authorList>
    </citation>
    <scope>NUCLEOTIDE SEQUENCE</scope>
    <source>
        <strain evidence="13">KACC 23698</strain>
    </source>
</reference>
<dbReference type="Pfam" id="PF04995">
    <property type="entry name" value="CcmD"/>
    <property type="match status" value="1"/>
</dbReference>
<accession>A0AAU7JEK9</accession>
<keyword evidence="11 12" id="KW-0472">Membrane</keyword>